<evidence type="ECO:0000256" key="1">
    <source>
        <dbReference type="SAM" id="MobiDB-lite"/>
    </source>
</evidence>
<reference evidence="2 3" key="1">
    <citation type="journal article" date="2021" name="BMC Biol.">
        <title>Horizontally acquired antibacterial genes associated with adaptive radiation of ladybird beetles.</title>
        <authorList>
            <person name="Li H.S."/>
            <person name="Tang X.F."/>
            <person name="Huang Y.H."/>
            <person name="Xu Z.Y."/>
            <person name="Chen M.L."/>
            <person name="Du X.Y."/>
            <person name="Qiu B.Y."/>
            <person name="Chen P.T."/>
            <person name="Zhang W."/>
            <person name="Slipinski A."/>
            <person name="Escalona H.E."/>
            <person name="Waterhouse R.M."/>
            <person name="Zwick A."/>
            <person name="Pang H."/>
        </authorList>
    </citation>
    <scope>NUCLEOTIDE SEQUENCE [LARGE SCALE GENOMIC DNA]</scope>
    <source>
        <strain evidence="2">SYSU2018</strain>
    </source>
</reference>
<feature type="compositionally biased region" description="Basic and acidic residues" evidence="1">
    <location>
        <begin position="47"/>
        <end position="60"/>
    </location>
</feature>
<accession>A0ABD2NK45</accession>
<dbReference type="Proteomes" id="UP001516400">
    <property type="component" value="Unassembled WGS sequence"/>
</dbReference>
<organism evidence="2 3">
    <name type="scientific">Cryptolaemus montrouzieri</name>
    <dbReference type="NCBI Taxonomy" id="559131"/>
    <lineage>
        <taxon>Eukaryota</taxon>
        <taxon>Metazoa</taxon>
        <taxon>Ecdysozoa</taxon>
        <taxon>Arthropoda</taxon>
        <taxon>Hexapoda</taxon>
        <taxon>Insecta</taxon>
        <taxon>Pterygota</taxon>
        <taxon>Neoptera</taxon>
        <taxon>Endopterygota</taxon>
        <taxon>Coleoptera</taxon>
        <taxon>Polyphaga</taxon>
        <taxon>Cucujiformia</taxon>
        <taxon>Coccinelloidea</taxon>
        <taxon>Coccinellidae</taxon>
        <taxon>Scymninae</taxon>
        <taxon>Scymnini</taxon>
        <taxon>Cryptolaemus</taxon>
    </lineage>
</organism>
<keyword evidence="3" id="KW-1185">Reference proteome</keyword>
<proteinExistence type="predicted"/>
<evidence type="ECO:0000313" key="2">
    <source>
        <dbReference type="EMBL" id="KAL3279033.1"/>
    </source>
</evidence>
<feature type="region of interest" description="Disordered" evidence="1">
    <location>
        <begin position="25"/>
        <end position="96"/>
    </location>
</feature>
<gene>
    <name evidence="2" type="ORF">HHI36_016548</name>
</gene>
<feature type="non-terminal residue" evidence="2">
    <location>
        <position position="96"/>
    </location>
</feature>
<protein>
    <submittedName>
        <fullName evidence="2">Uncharacterized protein</fullName>
    </submittedName>
</protein>
<feature type="compositionally biased region" description="Basic and acidic residues" evidence="1">
    <location>
        <begin position="73"/>
        <end position="86"/>
    </location>
</feature>
<dbReference type="EMBL" id="JABFTP020000124">
    <property type="protein sequence ID" value="KAL3279033.1"/>
    <property type="molecule type" value="Genomic_DNA"/>
</dbReference>
<comment type="caution">
    <text evidence="2">The sequence shown here is derived from an EMBL/GenBank/DDBJ whole genome shotgun (WGS) entry which is preliminary data.</text>
</comment>
<feature type="non-terminal residue" evidence="2">
    <location>
        <position position="1"/>
    </location>
</feature>
<dbReference type="AlphaFoldDB" id="A0ABD2NK45"/>
<name>A0ABD2NK45_9CUCU</name>
<evidence type="ECO:0000313" key="3">
    <source>
        <dbReference type="Proteomes" id="UP001516400"/>
    </source>
</evidence>
<sequence>TCERGETSTNRKREQDFRTFYEKVNIARKSYKPQTSQSRNKNGDLVTSKKDVLQRLEEHFQGILGSGQPTTGDEEKGRAEGNHEEGDQLELPTLQE</sequence>